<evidence type="ECO:0000313" key="2">
    <source>
        <dbReference type="Proteomes" id="UP001358417"/>
    </source>
</evidence>
<dbReference type="Proteomes" id="UP001358417">
    <property type="component" value="Unassembled WGS sequence"/>
</dbReference>
<dbReference type="GeneID" id="89978292"/>
<sequence>MQALQQLPSIAHFQSPKSLMRCAEIKQRGTLHNFRYLREGMFDELSDFSTSTRGKTNCRRAPKQVSADKDNEEALIGLSAPRTIAANGSGTWIMLHCTFVWSTVHTLSMNTILWSY</sequence>
<keyword evidence="2" id="KW-1185">Reference proteome</keyword>
<gene>
    <name evidence="1" type="ORF">LTR84_010134</name>
</gene>
<evidence type="ECO:0000313" key="1">
    <source>
        <dbReference type="EMBL" id="KAK5060249.1"/>
    </source>
</evidence>
<protein>
    <submittedName>
        <fullName evidence="1">Uncharacterized protein</fullName>
    </submittedName>
</protein>
<proteinExistence type="predicted"/>
<comment type="caution">
    <text evidence="1">The sequence shown here is derived from an EMBL/GenBank/DDBJ whole genome shotgun (WGS) entry which is preliminary data.</text>
</comment>
<dbReference type="AlphaFoldDB" id="A0AAV9NLC6"/>
<name>A0AAV9NLC6_9EURO</name>
<dbReference type="EMBL" id="JAVRRD010000004">
    <property type="protein sequence ID" value="KAK5060249.1"/>
    <property type="molecule type" value="Genomic_DNA"/>
</dbReference>
<accession>A0AAV9NLC6</accession>
<dbReference type="RefSeq" id="XP_064710070.1">
    <property type="nucleotide sequence ID" value="XM_064853671.1"/>
</dbReference>
<organism evidence="1 2">
    <name type="scientific">Exophiala bonariae</name>
    <dbReference type="NCBI Taxonomy" id="1690606"/>
    <lineage>
        <taxon>Eukaryota</taxon>
        <taxon>Fungi</taxon>
        <taxon>Dikarya</taxon>
        <taxon>Ascomycota</taxon>
        <taxon>Pezizomycotina</taxon>
        <taxon>Eurotiomycetes</taxon>
        <taxon>Chaetothyriomycetidae</taxon>
        <taxon>Chaetothyriales</taxon>
        <taxon>Herpotrichiellaceae</taxon>
        <taxon>Exophiala</taxon>
    </lineage>
</organism>
<reference evidence="1 2" key="1">
    <citation type="submission" date="2023-08" db="EMBL/GenBank/DDBJ databases">
        <title>Black Yeasts Isolated from many extreme environments.</title>
        <authorList>
            <person name="Coleine C."/>
            <person name="Stajich J.E."/>
            <person name="Selbmann L."/>
        </authorList>
    </citation>
    <scope>NUCLEOTIDE SEQUENCE [LARGE SCALE GENOMIC DNA]</scope>
    <source>
        <strain evidence="1 2">CCFEE 5792</strain>
    </source>
</reference>